<proteinExistence type="predicted"/>
<name>A0A074VFS4_9NEIS</name>
<evidence type="ECO:0000313" key="2">
    <source>
        <dbReference type="Proteomes" id="UP000027644"/>
    </source>
</evidence>
<reference evidence="1 2" key="1">
    <citation type="journal article" date="2014" name="PLoS Genet.">
        <title>Hidden diversity in honey bee gut symbionts detected by single-cell genomics.</title>
        <authorList>
            <person name="Engel P."/>
            <person name="Stepanauskas R."/>
            <person name="Moran N."/>
        </authorList>
    </citation>
    <scope>NUCLEOTIDE SEQUENCE [LARGE SCALE GENOMIC DNA]</scope>
    <source>
        <strain evidence="1 2">SCGC AB-598-J21</strain>
    </source>
</reference>
<gene>
    <name evidence="1" type="ORF">SASC598J21_008930</name>
</gene>
<evidence type="ECO:0000313" key="1">
    <source>
        <dbReference type="EMBL" id="KEQ01315.1"/>
    </source>
</evidence>
<protein>
    <submittedName>
        <fullName evidence="1">Uncharacterized protein</fullName>
    </submittedName>
</protein>
<feature type="non-terminal residue" evidence="1">
    <location>
        <position position="22"/>
    </location>
</feature>
<dbReference type="Proteomes" id="UP000027644">
    <property type="component" value="Unassembled WGS sequence"/>
</dbReference>
<comment type="caution">
    <text evidence="1">The sequence shown here is derived from an EMBL/GenBank/DDBJ whole genome shotgun (WGS) entry which is preliminary data.</text>
</comment>
<organism evidence="1 2">
    <name type="scientific">Snodgrassella alvi SCGC AB-598-J21</name>
    <dbReference type="NCBI Taxonomy" id="1385367"/>
    <lineage>
        <taxon>Bacteria</taxon>
        <taxon>Pseudomonadati</taxon>
        <taxon>Pseudomonadota</taxon>
        <taxon>Betaproteobacteria</taxon>
        <taxon>Neisseriales</taxon>
        <taxon>Neisseriaceae</taxon>
        <taxon>Snodgrassella</taxon>
    </lineage>
</organism>
<accession>A0A074VFS4</accession>
<sequence length="22" mass="2641">MGRLIMKKSIKWIKIIGLFAFF</sequence>
<dbReference type="AlphaFoldDB" id="A0A074VFS4"/>
<dbReference type="EMBL" id="AVQL01000426">
    <property type="protein sequence ID" value="KEQ01315.1"/>
    <property type="molecule type" value="Genomic_DNA"/>
</dbReference>